<protein>
    <submittedName>
        <fullName evidence="2">Anaphase promoting complex subunit 2</fullName>
    </submittedName>
</protein>
<organism evidence="2 3">
    <name type="scientific">Trifolium pratense</name>
    <name type="common">Red clover</name>
    <dbReference type="NCBI Taxonomy" id="57577"/>
    <lineage>
        <taxon>Eukaryota</taxon>
        <taxon>Viridiplantae</taxon>
        <taxon>Streptophyta</taxon>
        <taxon>Embryophyta</taxon>
        <taxon>Tracheophyta</taxon>
        <taxon>Spermatophyta</taxon>
        <taxon>Magnoliopsida</taxon>
        <taxon>eudicotyledons</taxon>
        <taxon>Gunneridae</taxon>
        <taxon>Pentapetalae</taxon>
        <taxon>rosids</taxon>
        <taxon>fabids</taxon>
        <taxon>Fabales</taxon>
        <taxon>Fabaceae</taxon>
        <taxon>Papilionoideae</taxon>
        <taxon>50 kb inversion clade</taxon>
        <taxon>NPAAA clade</taxon>
        <taxon>Hologalegina</taxon>
        <taxon>IRL clade</taxon>
        <taxon>Trifolieae</taxon>
        <taxon>Trifolium</taxon>
    </lineage>
</organism>
<comment type="caution">
    <text evidence="2">The sequence shown here is derived from an EMBL/GenBank/DDBJ whole genome shotgun (WGS) entry which is preliminary data.</text>
</comment>
<gene>
    <name evidence="2" type="ORF">L195_g061480</name>
</gene>
<dbReference type="Proteomes" id="UP000236291">
    <property type="component" value="Unassembled WGS sequence"/>
</dbReference>
<feature type="non-terminal residue" evidence="2">
    <location>
        <position position="1"/>
    </location>
</feature>
<name>A0A2K3KA16_TRIPR</name>
<dbReference type="AlphaFoldDB" id="A0A2K3KA16"/>
<dbReference type="STRING" id="57577.A0A2K3KA16"/>
<reference evidence="2 3" key="1">
    <citation type="journal article" date="2014" name="Am. J. Bot.">
        <title>Genome assembly and annotation for red clover (Trifolium pratense; Fabaceae).</title>
        <authorList>
            <person name="Istvanek J."/>
            <person name="Jaros M."/>
            <person name="Krenek A."/>
            <person name="Repkova J."/>
        </authorList>
    </citation>
    <scope>NUCLEOTIDE SEQUENCE [LARGE SCALE GENOMIC DNA]</scope>
    <source>
        <strain evidence="3">cv. Tatra</strain>
        <tissue evidence="2">Young leaves</tissue>
    </source>
</reference>
<dbReference type="EMBL" id="ASHM01152776">
    <property type="protein sequence ID" value="PNX63141.1"/>
    <property type="molecule type" value="Genomic_DNA"/>
</dbReference>
<feature type="compositionally biased region" description="Polar residues" evidence="1">
    <location>
        <begin position="27"/>
        <end position="39"/>
    </location>
</feature>
<evidence type="ECO:0000313" key="2">
    <source>
        <dbReference type="EMBL" id="PNX63141.1"/>
    </source>
</evidence>
<feature type="region of interest" description="Disordered" evidence="1">
    <location>
        <begin position="27"/>
        <end position="46"/>
    </location>
</feature>
<evidence type="ECO:0000256" key="1">
    <source>
        <dbReference type="SAM" id="MobiDB-lite"/>
    </source>
</evidence>
<accession>A0A2K3KA16</accession>
<evidence type="ECO:0000313" key="3">
    <source>
        <dbReference type="Proteomes" id="UP000236291"/>
    </source>
</evidence>
<reference evidence="2 3" key="2">
    <citation type="journal article" date="2017" name="Front. Plant Sci.">
        <title>Gene Classification and Mining of Molecular Markers Useful in Red Clover (Trifolium pratense) Breeding.</title>
        <authorList>
            <person name="Istvanek J."/>
            <person name="Dluhosova J."/>
            <person name="Dluhos P."/>
            <person name="Patkova L."/>
            <person name="Nedelnik J."/>
            <person name="Repkova J."/>
        </authorList>
    </citation>
    <scope>NUCLEOTIDE SEQUENCE [LARGE SCALE GENOMIC DNA]</scope>
    <source>
        <strain evidence="3">cv. Tatra</strain>
        <tissue evidence="2">Young leaves</tissue>
    </source>
</reference>
<sequence>TQGVIEESTGAESSDHVYTIVEKMAETSNNGVGSGNTQDLLGDDEVEDRSRASVENQLRMEMTVCEVYEIKFFINFEL</sequence>
<proteinExistence type="predicted"/>